<sequence>MEVKKRAAAIAALCGLLVMSVPPQQRAAAKTFCECYQPCHDGCSRSGWICKVDCVEKCKEEGYMEESRAVCLWVCSTAPPAARRRRQRTDSACGPSAAPNEAEGAADCKIECHKRWGQV</sequence>
<evidence type="ECO:0000313" key="1">
    <source>
        <dbReference type="EnsemblPlants" id="EMT11434"/>
    </source>
</evidence>
<proteinExistence type="predicted"/>
<dbReference type="PANTHER" id="PTHR36483">
    <property type="entry name" value="OS02G0130700 PROTEIN"/>
    <property type="match status" value="1"/>
</dbReference>
<name>M8BX83_AEGTA</name>
<dbReference type="PANTHER" id="PTHR36483:SF5">
    <property type="entry name" value="ACIDIC PROTEIN"/>
    <property type="match status" value="1"/>
</dbReference>
<protein>
    <submittedName>
        <fullName evidence="1">Uncharacterized protein</fullName>
    </submittedName>
</protein>
<dbReference type="AlphaFoldDB" id="M8BX83"/>
<organism evidence="1">
    <name type="scientific">Aegilops tauschii</name>
    <name type="common">Tausch's goatgrass</name>
    <name type="synonym">Aegilops squarrosa</name>
    <dbReference type="NCBI Taxonomy" id="37682"/>
    <lineage>
        <taxon>Eukaryota</taxon>
        <taxon>Viridiplantae</taxon>
        <taxon>Streptophyta</taxon>
        <taxon>Embryophyta</taxon>
        <taxon>Tracheophyta</taxon>
        <taxon>Spermatophyta</taxon>
        <taxon>Magnoliopsida</taxon>
        <taxon>Liliopsida</taxon>
        <taxon>Poales</taxon>
        <taxon>Poaceae</taxon>
        <taxon>BOP clade</taxon>
        <taxon>Pooideae</taxon>
        <taxon>Triticodae</taxon>
        <taxon>Triticeae</taxon>
        <taxon>Triticinae</taxon>
        <taxon>Aegilops</taxon>
    </lineage>
</organism>
<reference evidence="1" key="1">
    <citation type="submission" date="2015-06" db="UniProtKB">
        <authorList>
            <consortium name="EnsemblPlants"/>
        </authorList>
    </citation>
    <scope>IDENTIFICATION</scope>
</reference>
<accession>M8BX83</accession>
<dbReference type="EnsemblPlants" id="EMT11434">
    <property type="protein sequence ID" value="EMT11434"/>
    <property type="gene ID" value="F775_27067"/>
</dbReference>